<organism evidence="1 2">
    <name type="scientific">Prosthecochloris marina</name>
    <dbReference type="NCBI Taxonomy" id="2017681"/>
    <lineage>
        <taxon>Bacteria</taxon>
        <taxon>Pseudomonadati</taxon>
        <taxon>Chlorobiota</taxon>
        <taxon>Chlorobiia</taxon>
        <taxon>Chlorobiales</taxon>
        <taxon>Chlorobiaceae</taxon>
        <taxon>Prosthecochloris</taxon>
    </lineage>
</organism>
<dbReference type="AlphaFoldDB" id="A0A317T6T5"/>
<comment type="caution">
    <text evidence="1">The sequence shown here is derived from an EMBL/GenBank/DDBJ whole genome shotgun (WGS) entry which is preliminary data.</text>
</comment>
<dbReference type="Pfam" id="PF02596">
    <property type="entry name" value="DUF169"/>
    <property type="match status" value="1"/>
</dbReference>
<reference evidence="2" key="1">
    <citation type="submission" date="2017-10" db="EMBL/GenBank/DDBJ databases">
        <authorList>
            <person name="Gaisin V.A."/>
            <person name="Rysina M.S."/>
            <person name="Grouzdev D.S."/>
        </authorList>
    </citation>
    <scope>NUCLEOTIDE SEQUENCE [LARGE SCALE GENOMIC DNA]</scope>
    <source>
        <strain evidence="2">V1</strain>
    </source>
</reference>
<sequence length="245" mass="28252">MGVRLMEARIVKDSLQKLSEVIPFKYPATGWYFSAENLENSFIYKKDRWVCMFMYWAVVIKKGKRIQFSADCGKACPGIQEFGGFTPPVDDKGKFIAEIERFKKTRALARAYYRDWVAEIHTPPEKFLYFEQIEKIDDNREIEVVNLFPDITGLANLTALATYDREESGTLIPDASGCQSAFSIPYDQKFKDRPMCIVGSMDVLIRRFIPDDMIMFSAPANRFVEMVNNIEGSFLDKKFENPTSF</sequence>
<proteinExistence type="predicted"/>
<accession>A0A317T6T5</accession>
<keyword evidence="2" id="KW-1185">Reference proteome</keyword>
<protein>
    <submittedName>
        <fullName evidence="1">Uncharacterized protein</fullName>
    </submittedName>
</protein>
<evidence type="ECO:0000313" key="2">
    <source>
        <dbReference type="Proteomes" id="UP000246278"/>
    </source>
</evidence>
<dbReference type="EMBL" id="PDNZ01000003">
    <property type="protein sequence ID" value="PWW82383.1"/>
    <property type="molecule type" value="Genomic_DNA"/>
</dbReference>
<dbReference type="InterPro" id="IPR003748">
    <property type="entry name" value="DUF169"/>
</dbReference>
<gene>
    <name evidence="1" type="ORF">CR164_05120</name>
</gene>
<name>A0A317T6T5_9CHLB</name>
<evidence type="ECO:0000313" key="1">
    <source>
        <dbReference type="EMBL" id="PWW82383.1"/>
    </source>
</evidence>
<dbReference type="Proteomes" id="UP000246278">
    <property type="component" value="Unassembled WGS sequence"/>
</dbReference>